<dbReference type="EMBL" id="ML992678">
    <property type="protein sequence ID" value="KAF2211050.1"/>
    <property type="molecule type" value="Genomic_DNA"/>
</dbReference>
<dbReference type="InterPro" id="IPR058664">
    <property type="entry name" value="ARB_00930-like_C"/>
</dbReference>
<name>A0A6A6FC84_9PEZI</name>
<accession>A0A6A6FC84</accession>
<feature type="domain" description="Beta-lactamase-like ARB-00930-like C-terminal" evidence="1">
    <location>
        <begin position="5"/>
        <end position="122"/>
    </location>
</feature>
<gene>
    <name evidence="2" type="ORF">CERZMDRAFT_91021</name>
</gene>
<dbReference type="Proteomes" id="UP000799539">
    <property type="component" value="Unassembled WGS sequence"/>
</dbReference>
<dbReference type="AlphaFoldDB" id="A0A6A6FC84"/>
<sequence length="123" mass="13051">MASGEGAGLYIEQWTSHGVDALPTFNGQVPRLLPAMQRAGASPDEVTFQVSLFPQWSTYAAAGLGAFTGFYDSNFAWLTFDGGAYGGRYGGQGIGTFVFELDERGRAVAVSNAATGARMERRA</sequence>
<proteinExistence type="predicted"/>
<evidence type="ECO:0000259" key="1">
    <source>
        <dbReference type="Pfam" id="PF26335"/>
    </source>
</evidence>
<dbReference type="Pfam" id="PF26335">
    <property type="entry name" value="ARB_00930_C"/>
    <property type="match status" value="1"/>
</dbReference>
<organism evidence="2 3">
    <name type="scientific">Cercospora zeae-maydis SCOH1-5</name>
    <dbReference type="NCBI Taxonomy" id="717836"/>
    <lineage>
        <taxon>Eukaryota</taxon>
        <taxon>Fungi</taxon>
        <taxon>Dikarya</taxon>
        <taxon>Ascomycota</taxon>
        <taxon>Pezizomycotina</taxon>
        <taxon>Dothideomycetes</taxon>
        <taxon>Dothideomycetidae</taxon>
        <taxon>Mycosphaerellales</taxon>
        <taxon>Mycosphaerellaceae</taxon>
        <taxon>Cercospora</taxon>
    </lineage>
</organism>
<evidence type="ECO:0000313" key="2">
    <source>
        <dbReference type="EMBL" id="KAF2211050.1"/>
    </source>
</evidence>
<keyword evidence="3" id="KW-1185">Reference proteome</keyword>
<reference evidence="2" key="1">
    <citation type="journal article" date="2020" name="Stud. Mycol.">
        <title>101 Dothideomycetes genomes: a test case for predicting lifestyles and emergence of pathogens.</title>
        <authorList>
            <person name="Haridas S."/>
            <person name="Albert R."/>
            <person name="Binder M."/>
            <person name="Bloem J."/>
            <person name="Labutti K."/>
            <person name="Salamov A."/>
            <person name="Andreopoulos B."/>
            <person name="Baker S."/>
            <person name="Barry K."/>
            <person name="Bills G."/>
            <person name="Bluhm B."/>
            <person name="Cannon C."/>
            <person name="Castanera R."/>
            <person name="Culley D."/>
            <person name="Daum C."/>
            <person name="Ezra D."/>
            <person name="Gonzalez J."/>
            <person name="Henrissat B."/>
            <person name="Kuo A."/>
            <person name="Liang C."/>
            <person name="Lipzen A."/>
            <person name="Lutzoni F."/>
            <person name="Magnuson J."/>
            <person name="Mondo S."/>
            <person name="Nolan M."/>
            <person name="Ohm R."/>
            <person name="Pangilinan J."/>
            <person name="Park H.-J."/>
            <person name="Ramirez L."/>
            <person name="Alfaro M."/>
            <person name="Sun H."/>
            <person name="Tritt A."/>
            <person name="Yoshinaga Y."/>
            <person name="Zwiers L.-H."/>
            <person name="Turgeon B."/>
            <person name="Goodwin S."/>
            <person name="Spatafora J."/>
            <person name="Crous P."/>
            <person name="Grigoriev I."/>
        </authorList>
    </citation>
    <scope>NUCLEOTIDE SEQUENCE</scope>
    <source>
        <strain evidence="2">SCOH1-5</strain>
    </source>
</reference>
<evidence type="ECO:0000313" key="3">
    <source>
        <dbReference type="Proteomes" id="UP000799539"/>
    </source>
</evidence>
<protein>
    <recommendedName>
        <fullName evidence="1">Beta-lactamase-like ARB-00930-like C-terminal domain-containing protein</fullName>
    </recommendedName>
</protein>